<evidence type="ECO:0000256" key="8">
    <source>
        <dbReference type="SAM" id="MobiDB-lite"/>
    </source>
</evidence>
<gene>
    <name evidence="11" type="primary">8232147</name>
    <name evidence="10" type="ORF">Phum_PHUM361070</name>
</gene>
<dbReference type="PROSITE" id="PS50217">
    <property type="entry name" value="BZIP"/>
    <property type="match status" value="1"/>
</dbReference>
<dbReference type="GO" id="GO:0000978">
    <property type="term" value="F:RNA polymerase II cis-regulatory region sequence-specific DNA binding"/>
    <property type="evidence" value="ECO:0007669"/>
    <property type="project" value="TreeGrafter"/>
</dbReference>
<reference evidence="10" key="2">
    <citation type="submission" date="2007-04" db="EMBL/GenBank/DDBJ databases">
        <title>The genome of the human body louse.</title>
        <authorList>
            <consortium name="The Human Body Louse Genome Consortium"/>
            <person name="Kirkness E."/>
            <person name="Walenz B."/>
            <person name="Hass B."/>
            <person name="Bruggner R."/>
            <person name="Strausberg R."/>
        </authorList>
    </citation>
    <scope>NUCLEOTIDE SEQUENCE</scope>
    <source>
        <strain evidence="10">USDA</strain>
    </source>
</reference>
<feature type="coiled-coil region" evidence="7">
    <location>
        <begin position="148"/>
        <end position="175"/>
    </location>
</feature>
<feature type="domain" description="BZIP" evidence="9">
    <location>
        <begin position="116"/>
        <end position="176"/>
    </location>
</feature>
<reference evidence="11" key="3">
    <citation type="submission" date="2021-02" db="UniProtKB">
        <authorList>
            <consortium name="EnsemblMetazoa"/>
        </authorList>
    </citation>
    <scope>IDENTIFICATION</scope>
    <source>
        <strain evidence="11">USDA</strain>
    </source>
</reference>
<evidence type="ECO:0000256" key="5">
    <source>
        <dbReference type="ARBA" id="ARBA00023163"/>
    </source>
</evidence>
<evidence type="ECO:0000256" key="3">
    <source>
        <dbReference type="ARBA" id="ARBA00023015"/>
    </source>
</evidence>
<dbReference type="RefSeq" id="XP_002428045.1">
    <property type="nucleotide sequence ID" value="XM_002428000.1"/>
</dbReference>
<dbReference type="Pfam" id="PF07716">
    <property type="entry name" value="bZIP_2"/>
    <property type="match status" value="1"/>
</dbReference>
<sequence>MAAEIIVDVGSSSSNLVQVYHHYSCRSSSSPSSPSSPSPSFGSIAPEIIPQTNNFTFSPISIGHFNPYNYYPIPAVSPPSLNDYKTRQQQSFLNPSSIYGRRPRGEKKPIPDDQKDDRYYERRKRNNQAAKKSRDARKFREDQIALRATLLEHENAVLRAQILTLREETRNLREKIIYNKCVRTEHVIVVVCSSTFKNIVC</sequence>
<feature type="region of interest" description="Disordered" evidence="8">
    <location>
        <begin position="92"/>
        <end position="117"/>
    </location>
</feature>
<dbReference type="GO" id="GO:0000981">
    <property type="term" value="F:DNA-binding transcription factor activity, RNA polymerase II-specific"/>
    <property type="evidence" value="ECO:0007669"/>
    <property type="project" value="TreeGrafter"/>
</dbReference>
<dbReference type="InParanoid" id="E0VPK1"/>
<evidence type="ECO:0000256" key="7">
    <source>
        <dbReference type="SAM" id="Coils"/>
    </source>
</evidence>
<dbReference type="AlphaFoldDB" id="E0VPK1"/>
<reference evidence="10" key="1">
    <citation type="submission" date="2007-04" db="EMBL/GenBank/DDBJ databases">
        <title>Annotation of Pediculus humanus corporis strain USDA.</title>
        <authorList>
            <person name="Kirkness E."/>
            <person name="Hannick L."/>
            <person name="Hass B."/>
            <person name="Bruggner R."/>
            <person name="Lawson D."/>
            <person name="Bidwell S."/>
            <person name="Joardar V."/>
            <person name="Caler E."/>
            <person name="Walenz B."/>
            <person name="Inman J."/>
            <person name="Schobel S."/>
            <person name="Galinsky K."/>
            <person name="Amedeo P."/>
            <person name="Strausberg R."/>
        </authorList>
    </citation>
    <scope>NUCLEOTIDE SEQUENCE</scope>
    <source>
        <strain evidence="10">USDA</strain>
    </source>
</reference>
<dbReference type="KEGG" id="phu:Phum_PHUM361070"/>
<evidence type="ECO:0000313" key="10">
    <source>
        <dbReference type="EMBL" id="EEB15307.1"/>
    </source>
</evidence>
<protein>
    <submittedName>
        <fullName evidence="10 11">Thyrotroph embryonic factor, putative</fullName>
    </submittedName>
</protein>
<dbReference type="VEuPathDB" id="VectorBase:PHUM361070"/>
<dbReference type="CTD" id="8232147"/>
<dbReference type="SUPFAM" id="SSF57959">
    <property type="entry name" value="Leucine zipper domain"/>
    <property type="match status" value="1"/>
</dbReference>
<evidence type="ECO:0000256" key="1">
    <source>
        <dbReference type="ARBA" id="ARBA00004123"/>
    </source>
</evidence>
<evidence type="ECO:0000259" key="9">
    <source>
        <dbReference type="PROSITE" id="PS50217"/>
    </source>
</evidence>
<dbReference type="FunFam" id="1.20.5.170:FF:000025">
    <property type="entry name" value="nuclear factor interleukin-3-regulated protein-like"/>
    <property type="match status" value="1"/>
</dbReference>
<keyword evidence="5" id="KW-0804">Transcription</keyword>
<dbReference type="EMBL" id="DS235366">
    <property type="protein sequence ID" value="EEB15307.1"/>
    <property type="molecule type" value="Genomic_DNA"/>
</dbReference>
<proteinExistence type="inferred from homology"/>
<comment type="subcellular location">
    <subcellularLocation>
        <location evidence="1">Nucleus</location>
    </subcellularLocation>
</comment>
<dbReference type="EnsemblMetazoa" id="PHUM361070-RA">
    <property type="protein sequence ID" value="PHUM361070-PA"/>
    <property type="gene ID" value="PHUM361070"/>
</dbReference>
<dbReference type="OrthoDB" id="6022300at2759"/>
<dbReference type="CDD" id="cd14695">
    <property type="entry name" value="bZIP_HLF"/>
    <property type="match status" value="1"/>
</dbReference>
<accession>E0VPK1</accession>
<dbReference type="PANTHER" id="PTHR11988:SF55">
    <property type="entry name" value="BZIP DOMAIN-CONTAINING PROTEIN"/>
    <property type="match status" value="1"/>
</dbReference>
<dbReference type="Gene3D" id="1.20.5.170">
    <property type="match status" value="1"/>
</dbReference>
<evidence type="ECO:0000256" key="4">
    <source>
        <dbReference type="ARBA" id="ARBA00023125"/>
    </source>
</evidence>
<dbReference type="GeneID" id="8232147"/>
<name>E0VPK1_PEDHC</name>
<dbReference type="PANTHER" id="PTHR11988">
    <property type="entry name" value="THYROTROPH EMBRYONIC FACTOR RELATED"/>
    <property type="match status" value="1"/>
</dbReference>
<dbReference type="EMBL" id="AAZO01004197">
    <property type="status" value="NOT_ANNOTATED_CDS"/>
    <property type="molecule type" value="Genomic_DNA"/>
</dbReference>
<feature type="compositionally biased region" description="Basic and acidic residues" evidence="8">
    <location>
        <begin position="106"/>
        <end position="117"/>
    </location>
</feature>
<dbReference type="Proteomes" id="UP000009046">
    <property type="component" value="Unassembled WGS sequence"/>
</dbReference>
<keyword evidence="12" id="KW-1185">Reference proteome</keyword>
<keyword evidence="4" id="KW-0238">DNA-binding</keyword>
<keyword evidence="6" id="KW-0539">Nucleus</keyword>
<dbReference type="eggNOG" id="KOG3119">
    <property type="taxonomic scope" value="Eukaryota"/>
</dbReference>
<dbReference type="InterPro" id="IPR040223">
    <property type="entry name" value="PAR_bZIP"/>
</dbReference>
<dbReference type="OMA" id="VLMYETE"/>
<comment type="similarity">
    <text evidence="2">Belongs to the bZIP family. NFIL3 subfamily.</text>
</comment>
<evidence type="ECO:0000256" key="2">
    <source>
        <dbReference type="ARBA" id="ARBA00006079"/>
    </source>
</evidence>
<evidence type="ECO:0000256" key="6">
    <source>
        <dbReference type="ARBA" id="ARBA00023242"/>
    </source>
</evidence>
<dbReference type="HOGENOM" id="CLU_098397_0_0_1"/>
<evidence type="ECO:0000313" key="11">
    <source>
        <dbReference type="EnsemblMetazoa" id="PHUM361070-PA"/>
    </source>
</evidence>
<dbReference type="SMART" id="SM00338">
    <property type="entry name" value="BRLZ"/>
    <property type="match status" value="1"/>
</dbReference>
<dbReference type="STRING" id="121224.E0VPK1"/>
<dbReference type="InterPro" id="IPR004827">
    <property type="entry name" value="bZIP"/>
</dbReference>
<keyword evidence="3" id="KW-0805">Transcription regulation</keyword>
<evidence type="ECO:0000313" key="12">
    <source>
        <dbReference type="Proteomes" id="UP000009046"/>
    </source>
</evidence>
<dbReference type="InterPro" id="IPR046347">
    <property type="entry name" value="bZIP_sf"/>
</dbReference>
<keyword evidence="7" id="KW-0175">Coiled coil</keyword>
<dbReference type="GO" id="GO:0005634">
    <property type="term" value="C:nucleus"/>
    <property type="evidence" value="ECO:0007669"/>
    <property type="project" value="UniProtKB-SubCell"/>
</dbReference>
<organism>
    <name type="scientific">Pediculus humanus subsp. corporis</name>
    <name type="common">Body louse</name>
    <dbReference type="NCBI Taxonomy" id="121224"/>
    <lineage>
        <taxon>Eukaryota</taxon>
        <taxon>Metazoa</taxon>
        <taxon>Ecdysozoa</taxon>
        <taxon>Arthropoda</taxon>
        <taxon>Hexapoda</taxon>
        <taxon>Insecta</taxon>
        <taxon>Pterygota</taxon>
        <taxon>Neoptera</taxon>
        <taxon>Paraneoptera</taxon>
        <taxon>Psocodea</taxon>
        <taxon>Troctomorpha</taxon>
        <taxon>Phthiraptera</taxon>
        <taxon>Anoplura</taxon>
        <taxon>Pediculidae</taxon>
        <taxon>Pediculus</taxon>
    </lineage>
</organism>